<dbReference type="PANTHER" id="PTHR34605:SF4">
    <property type="entry name" value="DNA ADENINE METHYLTRANSFERASE"/>
    <property type="match status" value="1"/>
</dbReference>
<name>A0A8T8SH39_9BASI</name>
<feature type="region of interest" description="Disordered" evidence="3">
    <location>
        <begin position="25"/>
        <end position="45"/>
    </location>
</feature>
<dbReference type="InterPro" id="IPR011010">
    <property type="entry name" value="DNA_brk_join_enz"/>
</dbReference>
<dbReference type="InterPro" id="IPR013762">
    <property type="entry name" value="Integrase-like_cat_sf"/>
</dbReference>
<dbReference type="AlphaFoldDB" id="A0A8T8SH39"/>
<dbReference type="InterPro" id="IPR052925">
    <property type="entry name" value="Phage_Integrase-like_Recomb"/>
</dbReference>
<comment type="caution">
    <text evidence="4">The sequence shown here is derived from an EMBL/GenBank/DDBJ whole genome shotgun (WGS) entry which is preliminary data.</text>
</comment>
<feature type="region of interest" description="Disordered" evidence="3">
    <location>
        <begin position="671"/>
        <end position="710"/>
    </location>
</feature>
<protein>
    <recommendedName>
        <fullName evidence="6">Core-binding (CB) domain-containing protein</fullName>
    </recommendedName>
</protein>
<evidence type="ECO:0008006" key="6">
    <source>
        <dbReference type="Google" id="ProtNLM"/>
    </source>
</evidence>
<dbReference type="GO" id="GO:0003677">
    <property type="term" value="F:DNA binding"/>
    <property type="evidence" value="ECO:0007669"/>
    <property type="project" value="UniProtKB-KW"/>
</dbReference>
<dbReference type="EMBL" id="LWDF02001138">
    <property type="protein sequence ID" value="KAE8240192.1"/>
    <property type="molecule type" value="Genomic_DNA"/>
</dbReference>
<gene>
    <name evidence="4" type="ORF">A4X13_0g7907</name>
</gene>
<dbReference type="Proteomes" id="UP000077521">
    <property type="component" value="Unassembled WGS sequence"/>
</dbReference>
<reference evidence="4" key="1">
    <citation type="submission" date="2016-04" db="EMBL/GenBank/DDBJ databases">
        <authorList>
            <person name="Nguyen H.D."/>
            <person name="Samba Siva P."/>
            <person name="Cullis J."/>
            <person name="Levesque C.A."/>
            <person name="Hambleton S."/>
        </authorList>
    </citation>
    <scope>NUCLEOTIDE SEQUENCE</scope>
    <source>
        <strain evidence="4">DAOMC 236416</strain>
    </source>
</reference>
<proteinExistence type="predicted"/>
<organism evidence="4 5">
    <name type="scientific">Tilletia indica</name>
    <dbReference type="NCBI Taxonomy" id="43049"/>
    <lineage>
        <taxon>Eukaryota</taxon>
        <taxon>Fungi</taxon>
        <taxon>Dikarya</taxon>
        <taxon>Basidiomycota</taxon>
        <taxon>Ustilaginomycotina</taxon>
        <taxon>Exobasidiomycetes</taxon>
        <taxon>Tilletiales</taxon>
        <taxon>Tilletiaceae</taxon>
        <taxon>Tilletia</taxon>
    </lineage>
</organism>
<evidence type="ECO:0000256" key="1">
    <source>
        <dbReference type="ARBA" id="ARBA00023125"/>
    </source>
</evidence>
<evidence type="ECO:0000313" key="5">
    <source>
        <dbReference type="Proteomes" id="UP000077521"/>
    </source>
</evidence>
<evidence type="ECO:0000313" key="4">
    <source>
        <dbReference type="EMBL" id="KAE8240192.1"/>
    </source>
</evidence>
<evidence type="ECO:0000256" key="2">
    <source>
        <dbReference type="ARBA" id="ARBA00023172"/>
    </source>
</evidence>
<keyword evidence="1" id="KW-0238">DNA-binding</keyword>
<accession>A0A8T8SH39</accession>
<dbReference type="GO" id="GO:0006310">
    <property type="term" value="P:DNA recombination"/>
    <property type="evidence" value="ECO:0007669"/>
    <property type="project" value="UniProtKB-KW"/>
</dbReference>
<keyword evidence="5" id="KW-1185">Reference proteome</keyword>
<dbReference type="GO" id="GO:0015074">
    <property type="term" value="P:DNA integration"/>
    <property type="evidence" value="ECO:0007669"/>
    <property type="project" value="InterPro"/>
</dbReference>
<dbReference type="Gene3D" id="1.10.443.10">
    <property type="entry name" value="Intergrase catalytic core"/>
    <property type="match status" value="1"/>
</dbReference>
<evidence type="ECO:0000256" key="3">
    <source>
        <dbReference type="SAM" id="MobiDB-lite"/>
    </source>
</evidence>
<dbReference type="SUPFAM" id="SSF56349">
    <property type="entry name" value="DNA breaking-rejoining enzymes"/>
    <property type="match status" value="1"/>
</dbReference>
<dbReference type="Gene3D" id="1.10.150.130">
    <property type="match status" value="1"/>
</dbReference>
<sequence length="1078" mass="117457">MSAQGEVPTNEISDGLQQLRAEETGQANPTQPGGGTGLPPVSHRSRLAFNPSATSSVSPIIYPFPRCPFPIPADLYELYRAGHSVPLCLLTIAGCALYGKKERPPFKLPLDPVDERRLDEWMAVDAFIPFSEWAQASTALFAIMDQSDDTKELGISDGSVYGGHILAVIAAHHGNNWDILREYDIRVREEIAKVRRSNSSMPFDITKLHMPELDMASGVVRNDGASFVDLPTVNSSRWARLLALPHQDRKRFHASWNIPIPVQAPAQTVSASTSASTSTSVSPKRKVARQSFPVAFGQPGPSSAFQSSASANSSAPGGSSKPFQHMASWCAICCSYATHRWRFCLYPAAGSSLYRNGAGWQFHGQSKLVCINFNSGIACGSGRPHGASAGSGLTGPCIYVLPQPVFPVLHQVLAPNQLLPTPSPTTLNQQDSIQLPANPILSPLEDTTVPTARTPIFPSNSDHAVARSVHDAYRTIVTPLQHEEWSIAIAELPPVLQEEYATIPTQIKFGFWLGLPPPPAIMFHPPNRLSAHEIPVVEEWISSEVNRGRAFGPYSDEEMAAVGPWRCAPLSVIHTPATSEKPAKNRVVEDLGHPRFQNSRPNCPQSRLAAAVPSVNSLVPDKTFYCRWFPVYAQMELYRSLPPSADVMGMDIQDAFYNLSPHPSQRPHLPITVLPSRRPPALRGPVSQTRLQAPPARSRRGVSRPAGRFAPSAPPLSSALAYEVPREDVLLFVGPLPDRISPRFSTLNPDHRWRLQVSIAASVGRTTLQNYGSAIRAFLLWCEEEAVAIEARLPCSETLLLHFFSNHLDSLRATTQSTRRAALQLWHDIHGFDFKFDGATASRLSQAAKRLQTEPVPPRRPLDVEDLRAIRSGLSTIARNKAAAIWACVVFGFFSLARIGELTAEKLSDPRDATQRALRNNWSFRPAEGAAVSTMTLHLPRDKVNTRGTGLIAAAQPASLDVCPVEAVRWHLQVNSSVPAQYGALAYGDVGGGVRELTAAECLKEVNAALASAGRPPISGHCLRIGGATFFLTSGVPEQEIRRHGRWGSDAHLLYLRRLHVAAGRAFGNLVHAPQPGS</sequence>
<keyword evidence="2" id="KW-0233">DNA recombination</keyword>
<reference evidence="4" key="2">
    <citation type="journal article" date="2019" name="IMA Fungus">
        <title>Genome sequencing and comparison of five Tilletia species to identify candidate genes for the detection of regulated species infecting wheat.</title>
        <authorList>
            <person name="Nguyen H.D.T."/>
            <person name="Sultana T."/>
            <person name="Kesanakurti P."/>
            <person name="Hambleton S."/>
        </authorList>
    </citation>
    <scope>NUCLEOTIDE SEQUENCE</scope>
    <source>
        <strain evidence="4">DAOMC 236416</strain>
    </source>
</reference>
<dbReference type="InterPro" id="IPR010998">
    <property type="entry name" value="Integrase_recombinase_N"/>
</dbReference>
<dbReference type="SUPFAM" id="SSF47823">
    <property type="entry name" value="lambda integrase-like, N-terminal domain"/>
    <property type="match status" value="1"/>
</dbReference>
<dbReference type="PANTHER" id="PTHR34605">
    <property type="entry name" value="PHAGE_INTEGRASE DOMAIN-CONTAINING PROTEIN"/>
    <property type="match status" value="1"/>
</dbReference>